<feature type="domain" description="Plant bHLH transcription factor ACT-like" evidence="4">
    <location>
        <begin position="115"/>
        <end position="194"/>
    </location>
</feature>
<comment type="subcellular location">
    <subcellularLocation>
        <location evidence="1">Nucleus</location>
    </subcellularLocation>
</comment>
<organism evidence="5 6">
    <name type="scientific">Zizania palustris</name>
    <name type="common">Northern wild rice</name>
    <dbReference type="NCBI Taxonomy" id="103762"/>
    <lineage>
        <taxon>Eukaryota</taxon>
        <taxon>Viridiplantae</taxon>
        <taxon>Streptophyta</taxon>
        <taxon>Embryophyta</taxon>
        <taxon>Tracheophyta</taxon>
        <taxon>Spermatophyta</taxon>
        <taxon>Magnoliopsida</taxon>
        <taxon>Liliopsida</taxon>
        <taxon>Poales</taxon>
        <taxon>Poaceae</taxon>
        <taxon>BOP clade</taxon>
        <taxon>Oryzoideae</taxon>
        <taxon>Oryzeae</taxon>
        <taxon>Zizaniinae</taxon>
        <taxon>Zizania</taxon>
    </lineage>
</organism>
<comment type="caution">
    <text evidence="5">The sequence shown here is derived from an EMBL/GenBank/DDBJ whole genome shotgun (WGS) entry which is preliminary data.</text>
</comment>
<dbReference type="GO" id="GO:0005634">
    <property type="term" value="C:nucleus"/>
    <property type="evidence" value="ECO:0007669"/>
    <property type="project" value="UniProtKB-SubCell"/>
</dbReference>
<reference evidence="5" key="1">
    <citation type="journal article" date="2021" name="bioRxiv">
        <title>Whole Genome Assembly and Annotation of Northern Wild Rice, Zizania palustris L., Supports a Whole Genome Duplication in the Zizania Genus.</title>
        <authorList>
            <person name="Haas M."/>
            <person name="Kono T."/>
            <person name="Macchietto M."/>
            <person name="Millas R."/>
            <person name="McGilp L."/>
            <person name="Shao M."/>
            <person name="Duquette J."/>
            <person name="Hirsch C.N."/>
            <person name="Kimball J."/>
        </authorList>
    </citation>
    <scope>NUCLEOTIDE SEQUENCE</scope>
    <source>
        <tissue evidence="5">Fresh leaf tissue</tissue>
    </source>
</reference>
<reference evidence="5" key="2">
    <citation type="submission" date="2021-02" db="EMBL/GenBank/DDBJ databases">
        <authorList>
            <person name="Kimball J.A."/>
            <person name="Haas M.W."/>
            <person name="Macchietto M."/>
            <person name="Kono T."/>
            <person name="Duquette J."/>
            <person name="Shao M."/>
        </authorList>
    </citation>
    <scope>NUCLEOTIDE SEQUENCE</scope>
    <source>
        <tissue evidence="5">Fresh leaf tissue</tissue>
    </source>
</reference>
<proteinExistence type="predicted"/>
<feature type="region of interest" description="Disordered" evidence="3">
    <location>
        <begin position="36"/>
        <end position="91"/>
    </location>
</feature>
<evidence type="ECO:0000259" key="4">
    <source>
        <dbReference type="Pfam" id="PF22754"/>
    </source>
</evidence>
<dbReference type="PANTHER" id="PTHR46266:SF3">
    <property type="entry name" value="TRANSCRIPTION FACTOR EGL1"/>
    <property type="match status" value="1"/>
</dbReference>
<keyword evidence="6" id="KW-1185">Reference proteome</keyword>
<evidence type="ECO:0000256" key="2">
    <source>
        <dbReference type="ARBA" id="ARBA00023242"/>
    </source>
</evidence>
<evidence type="ECO:0000313" key="5">
    <source>
        <dbReference type="EMBL" id="KAG8044072.1"/>
    </source>
</evidence>
<dbReference type="EMBL" id="JAAALK010000949">
    <property type="protein sequence ID" value="KAG8044072.1"/>
    <property type="molecule type" value="Genomic_DNA"/>
</dbReference>
<accession>A0A8J5UV20</accession>
<dbReference type="AlphaFoldDB" id="A0A8J5UV20"/>
<keyword evidence="2" id="KW-0539">Nucleus</keyword>
<evidence type="ECO:0000256" key="1">
    <source>
        <dbReference type="ARBA" id="ARBA00004123"/>
    </source>
</evidence>
<protein>
    <recommendedName>
        <fullName evidence="4">Plant bHLH transcription factor ACT-like domain-containing protein</fullName>
    </recommendedName>
</protein>
<sequence length="195" mass="21547">MHYSSRVLISCCRWTNKASILAETIDYIKELKKRVEELESSSDEPSRRRRPTETSWGRRRHELAGTGNVSGGAKRIKPSSDQGGGACSDGDVERERRRWRCVLPPLSQNYGGPSNVTVTIADKEVLLEVQCQWKELLMTRVFDAIKSLSLDVISVQASSPDGLLELKIRANKFAASSGIVAPGMISEALRKAISS</sequence>
<dbReference type="PANTHER" id="PTHR46266">
    <property type="entry name" value="TRANSCRIPTION FACTOR TT8"/>
    <property type="match status" value="1"/>
</dbReference>
<dbReference type="Proteomes" id="UP000729402">
    <property type="component" value="Unassembled WGS sequence"/>
</dbReference>
<evidence type="ECO:0000313" key="6">
    <source>
        <dbReference type="Proteomes" id="UP000729402"/>
    </source>
</evidence>
<name>A0A8J5UV20_ZIZPA</name>
<dbReference type="InterPro" id="IPR054502">
    <property type="entry name" value="bHLH-TF_ACT-like_plant"/>
</dbReference>
<dbReference type="Pfam" id="PF22754">
    <property type="entry name" value="bHLH-TF_ACT-like_plant"/>
    <property type="match status" value="1"/>
</dbReference>
<dbReference type="OrthoDB" id="690068at2759"/>
<gene>
    <name evidence="5" type="ORF">GUJ93_ZPchr0450g33690</name>
</gene>
<evidence type="ECO:0000256" key="3">
    <source>
        <dbReference type="SAM" id="MobiDB-lite"/>
    </source>
</evidence>